<reference evidence="2 3" key="1">
    <citation type="submission" date="2019-06" db="EMBL/GenBank/DDBJ databases">
        <title>Draft genomes of female and male turbot (Scophthalmus maximus).</title>
        <authorList>
            <person name="Xu H."/>
            <person name="Xu X.-W."/>
            <person name="Shao C."/>
            <person name="Chen S."/>
        </authorList>
    </citation>
    <scope>NUCLEOTIDE SEQUENCE [LARGE SCALE GENOMIC DNA]</scope>
    <source>
        <strain evidence="2">Ysfricsl-2016a</strain>
        <tissue evidence="2">Blood</tissue>
    </source>
</reference>
<evidence type="ECO:0000313" key="2">
    <source>
        <dbReference type="EMBL" id="KAF0044205.1"/>
    </source>
</evidence>
<gene>
    <name evidence="2" type="ORF">F2P81_003363</name>
</gene>
<evidence type="ECO:0000256" key="1">
    <source>
        <dbReference type="SAM" id="MobiDB-lite"/>
    </source>
</evidence>
<proteinExistence type="predicted"/>
<dbReference type="EMBL" id="VEVO01000003">
    <property type="protein sequence ID" value="KAF0044205.1"/>
    <property type="molecule type" value="Genomic_DNA"/>
</dbReference>
<dbReference type="AlphaFoldDB" id="A0A6A4TG83"/>
<evidence type="ECO:0000313" key="3">
    <source>
        <dbReference type="Proteomes" id="UP000438429"/>
    </source>
</evidence>
<organism evidence="2 3">
    <name type="scientific">Scophthalmus maximus</name>
    <name type="common">Turbot</name>
    <name type="synonym">Psetta maxima</name>
    <dbReference type="NCBI Taxonomy" id="52904"/>
    <lineage>
        <taxon>Eukaryota</taxon>
        <taxon>Metazoa</taxon>
        <taxon>Chordata</taxon>
        <taxon>Craniata</taxon>
        <taxon>Vertebrata</taxon>
        <taxon>Euteleostomi</taxon>
        <taxon>Actinopterygii</taxon>
        <taxon>Neopterygii</taxon>
        <taxon>Teleostei</taxon>
        <taxon>Neoteleostei</taxon>
        <taxon>Acanthomorphata</taxon>
        <taxon>Carangaria</taxon>
        <taxon>Pleuronectiformes</taxon>
        <taxon>Pleuronectoidei</taxon>
        <taxon>Scophthalmidae</taxon>
        <taxon>Scophthalmus</taxon>
    </lineage>
</organism>
<name>A0A6A4TG83_SCOMX</name>
<comment type="caution">
    <text evidence="2">The sequence shown here is derived from an EMBL/GenBank/DDBJ whole genome shotgun (WGS) entry which is preliminary data.</text>
</comment>
<dbReference type="Proteomes" id="UP000438429">
    <property type="component" value="Unassembled WGS sequence"/>
</dbReference>
<protein>
    <submittedName>
        <fullName evidence="2">Uncharacterized protein</fullName>
    </submittedName>
</protein>
<feature type="region of interest" description="Disordered" evidence="1">
    <location>
        <begin position="1"/>
        <end position="20"/>
    </location>
</feature>
<accession>A0A6A4TG83</accession>
<sequence length="409" mass="46651">MIGRFAASRRKSAPSPFPGYGSKQNRLIRFSGSCDPTLKLPTFGVCVLFVRLRHETFIRDVCDKLPSSVVDVSLGGRAARPVSDHRRRGVRCANQKQVCAFGWASAQLASSWIWKVTGRKPELPLDNVLGSDDWTLQWRDEQNSTSANHKTKMWTVRVDDVAPVRFVEEFEHTRHDDTSGNFVDKPIAEESPTLSSELEVGLSCCSGTTVITSTFPPVNRPTYRETPLIRRERKRPEIAPRRPSVISSAGRPPRRVVVVPSVWKQEMTDFQLGIERKPSPHHRGDRFVTRVTKGDLKWSERASVKWSVKPSRWRCPGLSCSWRWDETSNCIDLTMFSDKGNVKMLMVKCKKHQHVTLNSVFVTREFVVSDRSLSISGIRLKKLKMEQSILNRRHNFKKGGKELDLHFGR</sequence>